<comment type="caution">
    <text evidence="2">The sequence shown here is derived from an EMBL/GenBank/DDBJ whole genome shotgun (WGS) entry which is preliminary data.</text>
</comment>
<accession>A0A101E2N2</accession>
<dbReference type="AlphaFoldDB" id="A0A101E2N2"/>
<dbReference type="EMBL" id="LGEQ01000012">
    <property type="protein sequence ID" value="KUJ93915.1"/>
    <property type="molecule type" value="Genomic_DNA"/>
</dbReference>
<reference evidence="3 4" key="2">
    <citation type="journal article" date="2015" name="MBio">
        <title>Genome-Resolved Metagenomic Analysis Reveals Roles for Candidate Phyla and Other Microbial Community Members in Biogeochemical Transformations in Oil Reservoirs.</title>
        <authorList>
            <person name="Hu P."/>
            <person name="Tom L."/>
            <person name="Singh A."/>
            <person name="Thomas B.C."/>
            <person name="Baker B.J."/>
            <person name="Piceno Y.M."/>
            <person name="Andersen G.L."/>
            <person name="Banfield J.F."/>
        </authorList>
    </citation>
    <scope>NUCLEOTIDE SEQUENCE [LARGE SCALE GENOMIC DNA]</scope>
</reference>
<evidence type="ECO:0000313" key="3">
    <source>
        <dbReference type="Proteomes" id="UP000054015"/>
    </source>
</evidence>
<protein>
    <submittedName>
        <fullName evidence="2">UspA domain-containing protein</fullName>
    </submittedName>
</protein>
<dbReference type="PATRIC" id="fig|2234.6.peg.1256"/>
<name>A0A101E2N2_ARCFL</name>
<sequence length="63" mass="7098">MIKKVLFPVDFSVVSEYAFGNCIPKFFSTGAAHELILFHALDVDLQSPQELEVAEKLEKSTRI</sequence>
<evidence type="ECO:0000313" key="2">
    <source>
        <dbReference type="EMBL" id="KUK07458.1"/>
    </source>
</evidence>
<reference evidence="2" key="1">
    <citation type="journal article" date="2015" name="MBio">
        <title>Genome-resolved metagenomic analysis reveals roles for candidate phyla and other microbial community members in biogeochemical transformations in oil reservoirs.</title>
        <authorList>
            <person name="Hu P."/>
            <person name="Tom L."/>
            <person name="Singh A."/>
            <person name="Thomas B.C."/>
            <person name="Baker B.J."/>
            <person name="Piceno Y.M."/>
            <person name="Andersen G.L."/>
            <person name="Banfield J.F."/>
        </authorList>
    </citation>
    <scope>NUCLEOTIDE SEQUENCE [LARGE SCALE GENOMIC DNA]</scope>
    <source>
        <strain evidence="2">49_2300</strain>
        <strain evidence="1">49_95</strain>
    </source>
</reference>
<organism evidence="2 3">
    <name type="scientific">Archaeoglobus fulgidus</name>
    <dbReference type="NCBI Taxonomy" id="2234"/>
    <lineage>
        <taxon>Archaea</taxon>
        <taxon>Methanobacteriati</taxon>
        <taxon>Methanobacteriota</taxon>
        <taxon>Archaeoglobi</taxon>
        <taxon>Archaeoglobales</taxon>
        <taxon>Archaeoglobaceae</taxon>
        <taxon>Archaeoglobus</taxon>
    </lineage>
</organism>
<dbReference type="Proteomes" id="UP000054015">
    <property type="component" value="Unassembled WGS sequence"/>
</dbReference>
<gene>
    <name evidence="1" type="ORF">XD40_0843</name>
    <name evidence="2" type="ORF">XD48_0354</name>
</gene>
<evidence type="ECO:0000313" key="1">
    <source>
        <dbReference type="EMBL" id="KUJ93915.1"/>
    </source>
</evidence>
<dbReference type="EMBL" id="LGEX01000005">
    <property type="protein sequence ID" value="KUK07458.1"/>
    <property type="molecule type" value="Genomic_DNA"/>
</dbReference>
<evidence type="ECO:0000313" key="4">
    <source>
        <dbReference type="Proteomes" id="UP000054307"/>
    </source>
</evidence>
<dbReference type="Proteomes" id="UP000054307">
    <property type="component" value="Unassembled WGS sequence"/>
</dbReference>
<proteinExistence type="predicted"/>